<sequence>MQVAQDKDLFKLGLALYGCVIGTEFSIAVGVTFKESIHMLYLFVPKLFRPRGKAYQDISDVLDIKFLIMMQRVGDAAELARKMVD</sequence>
<dbReference type="OrthoDB" id="341421at2759"/>
<proteinExistence type="predicted"/>
<feature type="transmembrane region" description="Helical" evidence="1">
    <location>
        <begin position="12"/>
        <end position="33"/>
    </location>
</feature>
<evidence type="ECO:0000313" key="3">
    <source>
        <dbReference type="Proteomes" id="UP000297245"/>
    </source>
</evidence>
<organism evidence="2 3">
    <name type="scientific">Dendrothele bispora (strain CBS 962.96)</name>
    <dbReference type="NCBI Taxonomy" id="1314807"/>
    <lineage>
        <taxon>Eukaryota</taxon>
        <taxon>Fungi</taxon>
        <taxon>Dikarya</taxon>
        <taxon>Basidiomycota</taxon>
        <taxon>Agaricomycotina</taxon>
        <taxon>Agaricomycetes</taxon>
        <taxon>Agaricomycetidae</taxon>
        <taxon>Agaricales</taxon>
        <taxon>Agaricales incertae sedis</taxon>
        <taxon>Dendrothele</taxon>
    </lineage>
</organism>
<keyword evidence="1" id="KW-1133">Transmembrane helix</keyword>
<keyword evidence="1" id="KW-0472">Membrane</keyword>
<evidence type="ECO:0000313" key="2">
    <source>
        <dbReference type="EMBL" id="THU83070.1"/>
    </source>
</evidence>
<name>A0A4S8L3V2_DENBC</name>
<evidence type="ECO:0000256" key="1">
    <source>
        <dbReference type="SAM" id="Phobius"/>
    </source>
</evidence>
<keyword evidence="1" id="KW-0812">Transmembrane</keyword>
<gene>
    <name evidence="2" type="ORF">K435DRAFT_871664</name>
</gene>
<dbReference type="AlphaFoldDB" id="A0A4S8L3V2"/>
<reference evidence="2 3" key="1">
    <citation type="journal article" date="2019" name="Nat. Ecol. Evol.">
        <title>Megaphylogeny resolves global patterns of mushroom evolution.</title>
        <authorList>
            <person name="Varga T."/>
            <person name="Krizsan K."/>
            <person name="Foldi C."/>
            <person name="Dima B."/>
            <person name="Sanchez-Garcia M."/>
            <person name="Sanchez-Ramirez S."/>
            <person name="Szollosi G.J."/>
            <person name="Szarkandi J.G."/>
            <person name="Papp V."/>
            <person name="Albert L."/>
            <person name="Andreopoulos W."/>
            <person name="Angelini C."/>
            <person name="Antonin V."/>
            <person name="Barry K.W."/>
            <person name="Bougher N.L."/>
            <person name="Buchanan P."/>
            <person name="Buyck B."/>
            <person name="Bense V."/>
            <person name="Catcheside P."/>
            <person name="Chovatia M."/>
            <person name="Cooper J."/>
            <person name="Damon W."/>
            <person name="Desjardin D."/>
            <person name="Finy P."/>
            <person name="Geml J."/>
            <person name="Haridas S."/>
            <person name="Hughes K."/>
            <person name="Justo A."/>
            <person name="Karasinski D."/>
            <person name="Kautmanova I."/>
            <person name="Kiss B."/>
            <person name="Kocsube S."/>
            <person name="Kotiranta H."/>
            <person name="LaButti K.M."/>
            <person name="Lechner B.E."/>
            <person name="Liimatainen K."/>
            <person name="Lipzen A."/>
            <person name="Lukacs Z."/>
            <person name="Mihaltcheva S."/>
            <person name="Morgado L.N."/>
            <person name="Niskanen T."/>
            <person name="Noordeloos M.E."/>
            <person name="Ohm R.A."/>
            <person name="Ortiz-Santana B."/>
            <person name="Ovrebo C."/>
            <person name="Racz N."/>
            <person name="Riley R."/>
            <person name="Savchenko A."/>
            <person name="Shiryaev A."/>
            <person name="Soop K."/>
            <person name="Spirin V."/>
            <person name="Szebenyi C."/>
            <person name="Tomsovsky M."/>
            <person name="Tulloss R.E."/>
            <person name="Uehling J."/>
            <person name="Grigoriev I.V."/>
            <person name="Vagvolgyi C."/>
            <person name="Papp T."/>
            <person name="Martin F.M."/>
            <person name="Miettinen O."/>
            <person name="Hibbett D.S."/>
            <person name="Nagy L.G."/>
        </authorList>
    </citation>
    <scope>NUCLEOTIDE SEQUENCE [LARGE SCALE GENOMIC DNA]</scope>
    <source>
        <strain evidence="2 3">CBS 962.96</strain>
    </source>
</reference>
<protein>
    <submittedName>
        <fullName evidence="2">Uncharacterized protein</fullName>
    </submittedName>
</protein>
<accession>A0A4S8L3V2</accession>
<keyword evidence="3" id="KW-1185">Reference proteome</keyword>
<dbReference type="Proteomes" id="UP000297245">
    <property type="component" value="Unassembled WGS sequence"/>
</dbReference>
<dbReference type="EMBL" id="ML179688">
    <property type="protein sequence ID" value="THU83070.1"/>
    <property type="molecule type" value="Genomic_DNA"/>
</dbReference>